<feature type="compositionally biased region" description="Polar residues" evidence="8">
    <location>
        <begin position="10"/>
        <end position="20"/>
    </location>
</feature>
<feature type="transmembrane region" description="Helical" evidence="7">
    <location>
        <begin position="266"/>
        <end position="286"/>
    </location>
</feature>
<dbReference type="OrthoDB" id="6420233at2759"/>
<reference evidence="9 10" key="1">
    <citation type="journal article" date="2018" name="Gigascience">
        <title>Genomes of trombidid mites reveal novel predicted allergens and laterally-transferred genes associated with secondary metabolism.</title>
        <authorList>
            <person name="Dong X."/>
            <person name="Chaisiri K."/>
            <person name="Xia D."/>
            <person name="Armstrong S.D."/>
            <person name="Fang Y."/>
            <person name="Donnelly M.J."/>
            <person name="Kadowaki T."/>
            <person name="McGarry J.W."/>
            <person name="Darby A.C."/>
            <person name="Makepeace B.L."/>
        </authorList>
    </citation>
    <scope>NUCLEOTIDE SEQUENCE [LARGE SCALE GENOMIC DNA]</scope>
    <source>
        <strain evidence="9">UoL-UT</strain>
    </source>
</reference>
<dbReference type="AlphaFoldDB" id="A0A443SEF2"/>
<dbReference type="InterPro" id="IPR050895">
    <property type="entry name" value="XK-related_scramblase"/>
</dbReference>
<dbReference type="PANTHER" id="PTHR16024:SF28">
    <property type="entry name" value="XK-RELATED PROTEIN"/>
    <property type="match status" value="1"/>
</dbReference>
<dbReference type="VEuPathDB" id="VectorBase:LDEU006157"/>
<feature type="transmembrane region" description="Helical" evidence="7">
    <location>
        <begin position="41"/>
        <end position="60"/>
    </location>
</feature>
<comment type="subcellular location">
    <subcellularLocation>
        <location evidence="1">Cell membrane</location>
        <topology evidence="1">Multi-pass membrane protein</topology>
    </subcellularLocation>
    <subcellularLocation>
        <location evidence="7">Membrane</location>
        <topology evidence="7">Multi-pass membrane protein</topology>
    </subcellularLocation>
</comment>
<feature type="transmembrane region" description="Helical" evidence="7">
    <location>
        <begin position="209"/>
        <end position="227"/>
    </location>
</feature>
<protein>
    <recommendedName>
        <fullName evidence="7">XK-related protein</fullName>
    </recommendedName>
</protein>
<keyword evidence="5 7" id="KW-1133">Transmembrane helix</keyword>
<sequence length="475" mass="54717">MNDERERIETCNSTNGVNNANDEHLPQVPPQSSRDRSTGGVLARILFQRLLIFSLVRLIIYLNKIYQDFHAVDEYYNDNDFNYCIISIAAIVAPPLIYTVYLTGANLAKDDIINKSEISTRAVNGVLLVPWQIKRHLDVLHYTAQKACQWRTPVEQEKEDIKTLERNAEILEFFEDFYSGFLQLVMQIYILFGKNLFGSGDHEFQNTKVLYWQLFGSALSISSMMIASRRRDDGPLTGVLSFLGWSCIFVSRVVVFSLVATYIHFWLFILCLIHVLVFSLWIYNIAIESYHISSSSTSVTNAQWTSTRRRASIAILVFLFFGVPSLVFWPIMFQLKECKRPLIFLLVITVENIFLLLIWGVFHVSYVGSQLSEYQMLMVSMIVIATLGGTFFLMMYVFCKPKYTDQVVLYKIRETRNQEAPTLIKMKGDSSRMINATHYGIYYEFCDLVFKLPPTHKIGSALEEIHRNQAETGAQ</sequence>
<proteinExistence type="inferred from homology"/>
<evidence type="ECO:0000256" key="1">
    <source>
        <dbReference type="ARBA" id="ARBA00004651"/>
    </source>
</evidence>
<evidence type="ECO:0000256" key="4">
    <source>
        <dbReference type="ARBA" id="ARBA00022692"/>
    </source>
</evidence>
<evidence type="ECO:0000256" key="8">
    <source>
        <dbReference type="SAM" id="MobiDB-lite"/>
    </source>
</evidence>
<keyword evidence="10" id="KW-1185">Reference proteome</keyword>
<name>A0A443SEF2_9ACAR</name>
<feature type="region of interest" description="Disordered" evidence="8">
    <location>
        <begin position="1"/>
        <end position="36"/>
    </location>
</feature>
<evidence type="ECO:0000256" key="5">
    <source>
        <dbReference type="ARBA" id="ARBA00022989"/>
    </source>
</evidence>
<gene>
    <name evidence="9" type="ORF">B4U80_04274</name>
</gene>
<feature type="transmembrane region" description="Helical" evidence="7">
    <location>
        <begin position="311"/>
        <end position="331"/>
    </location>
</feature>
<evidence type="ECO:0000256" key="2">
    <source>
        <dbReference type="ARBA" id="ARBA00008789"/>
    </source>
</evidence>
<organism evidence="9 10">
    <name type="scientific">Leptotrombidium deliense</name>
    <dbReference type="NCBI Taxonomy" id="299467"/>
    <lineage>
        <taxon>Eukaryota</taxon>
        <taxon>Metazoa</taxon>
        <taxon>Ecdysozoa</taxon>
        <taxon>Arthropoda</taxon>
        <taxon>Chelicerata</taxon>
        <taxon>Arachnida</taxon>
        <taxon>Acari</taxon>
        <taxon>Acariformes</taxon>
        <taxon>Trombidiformes</taxon>
        <taxon>Prostigmata</taxon>
        <taxon>Anystina</taxon>
        <taxon>Parasitengona</taxon>
        <taxon>Trombiculoidea</taxon>
        <taxon>Trombiculidae</taxon>
        <taxon>Leptotrombidium</taxon>
    </lineage>
</organism>
<evidence type="ECO:0000256" key="3">
    <source>
        <dbReference type="ARBA" id="ARBA00022475"/>
    </source>
</evidence>
<comment type="similarity">
    <text evidence="2 7">Belongs to the XK family.</text>
</comment>
<dbReference type="PANTHER" id="PTHR16024">
    <property type="entry name" value="XK-RELATED PROTEIN"/>
    <property type="match status" value="1"/>
</dbReference>
<feature type="transmembrane region" description="Helical" evidence="7">
    <location>
        <begin position="374"/>
        <end position="399"/>
    </location>
</feature>
<dbReference type="Proteomes" id="UP000288716">
    <property type="component" value="Unassembled WGS sequence"/>
</dbReference>
<dbReference type="EMBL" id="NCKV01003292">
    <property type="protein sequence ID" value="RWS25882.1"/>
    <property type="molecule type" value="Genomic_DNA"/>
</dbReference>
<keyword evidence="4 7" id="KW-0812">Transmembrane</keyword>
<evidence type="ECO:0000313" key="10">
    <source>
        <dbReference type="Proteomes" id="UP000288716"/>
    </source>
</evidence>
<evidence type="ECO:0000313" key="9">
    <source>
        <dbReference type="EMBL" id="RWS25882.1"/>
    </source>
</evidence>
<dbReference type="InterPro" id="IPR018629">
    <property type="entry name" value="XK-rel"/>
</dbReference>
<keyword evidence="6 7" id="KW-0472">Membrane</keyword>
<accession>A0A443SEF2</accession>
<feature type="transmembrane region" description="Helical" evidence="7">
    <location>
        <begin position="343"/>
        <end position="362"/>
    </location>
</feature>
<feature type="transmembrane region" description="Helical" evidence="7">
    <location>
        <begin position="81"/>
        <end position="101"/>
    </location>
</feature>
<comment type="caution">
    <text evidence="9">The sequence shown here is derived from an EMBL/GenBank/DDBJ whole genome shotgun (WGS) entry which is preliminary data.</text>
</comment>
<evidence type="ECO:0000256" key="6">
    <source>
        <dbReference type="ARBA" id="ARBA00023136"/>
    </source>
</evidence>
<feature type="transmembrane region" description="Helical" evidence="7">
    <location>
        <begin position="239"/>
        <end position="259"/>
    </location>
</feature>
<evidence type="ECO:0000256" key="7">
    <source>
        <dbReference type="RuleBase" id="RU910716"/>
    </source>
</evidence>
<dbReference type="GO" id="GO:0005886">
    <property type="term" value="C:plasma membrane"/>
    <property type="evidence" value="ECO:0007669"/>
    <property type="project" value="UniProtKB-SubCell"/>
</dbReference>
<keyword evidence="3" id="KW-1003">Cell membrane</keyword>
<dbReference type="Pfam" id="PF09815">
    <property type="entry name" value="XK-related"/>
    <property type="match status" value="1"/>
</dbReference>